<dbReference type="PANTHER" id="PTHR43792:SF8">
    <property type="entry name" value="[RIBOSOMAL PROTEIN US5]-ALANINE N-ACETYLTRANSFERASE"/>
    <property type="match status" value="1"/>
</dbReference>
<dbReference type="Gene3D" id="3.40.630.30">
    <property type="match status" value="1"/>
</dbReference>
<dbReference type="PROSITE" id="PS51186">
    <property type="entry name" value="GNAT"/>
    <property type="match status" value="1"/>
</dbReference>
<dbReference type="SUPFAM" id="SSF55729">
    <property type="entry name" value="Acyl-CoA N-acyltransferases (Nat)"/>
    <property type="match status" value="1"/>
</dbReference>
<dbReference type="RefSeq" id="WP_203006092.1">
    <property type="nucleotide sequence ID" value="NZ_JADWYU010000028.1"/>
</dbReference>
<gene>
    <name evidence="5" type="ORF">I7412_38065</name>
</gene>
<comment type="caution">
    <text evidence="5">The sequence shown here is derived from an EMBL/GenBank/DDBJ whole genome shotgun (WGS) entry which is preliminary data.</text>
</comment>
<dbReference type="EMBL" id="JAEACQ010000354">
    <property type="protein sequence ID" value="MBL7632865.1"/>
    <property type="molecule type" value="Genomic_DNA"/>
</dbReference>
<sequence length="166" mass="18102">MSSAPSPLCDLPTSMPGLALRALTSADAEVYYALIDRNRDHLAEFGDYQDEKRATLEWVENHLAEGSGSIHYRYGIFLDCKIIGRVDLNPVAPPHYVLGYWLSRECFGHGYVTAACRTLINHGRTALAATMIFAGVTHGNHKSSHGGVPPPFRNENLLPVPVAATA</sequence>
<evidence type="ECO:0000256" key="2">
    <source>
        <dbReference type="ARBA" id="ARBA00023315"/>
    </source>
</evidence>
<proteinExistence type="inferred from homology"/>
<dbReference type="GO" id="GO:0016747">
    <property type="term" value="F:acyltransferase activity, transferring groups other than amino-acyl groups"/>
    <property type="evidence" value="ECO:0007669"/>
    <property type="project" value="InterPro"/>
</dbReference>
<keyword evidence="2" id="KW-0012">Acyltransferase</keyword>
<evidence type="ECO:0000256" key="3">
    <source>
        <dbReference type="ARBA" id="ARBA00038502"/>
    </source>
</evidence>
<evidence type="ECO:0000313" key="5">
    <source>
        <dbReference type="EMBL" id="MBL7632865.1"/>
    </source>
</evidence>
<keyword evidence="1" id="KW-0808">Transferase</keyword>
<name>A0A937UV32_9ACTN</name>
<evidence type="ECO:0000259" key="4">
    <source>
        <dbReference type="PROSITE" id="PS51186"/>
    </source>
</evidence>
<feature type="domain" description="N-acetyltransferase" evidence="4">
    <location>
        <begin position="18"/>
        <end position="166"/>
    </location>
</feature>
<protein>
    <submittedName>
        <fullName evidence="5">GNAT family N-acetyltransferase</fullName>
    </submittedName>
</protein>
<organism evidence="5 6">
    <name type="scientific">Frankia nepalensis</name>
    <dbReference type="NCBI Taxonomy" id="1836974"/>
    <lineage>
        <taxon>Bacteria</taxon>
        <taxon>Bacillati</taxon>
        <taxon>Actinomycetota</taxon>
        <taxon>Actinomycetes</taxon>
        <taxon>Frankiales</taxon>
        <taxon>Frankiaceae</taxon>
        <taxon>Frankia</taxon>
    </lineage>
</organism>
<accession>A0A937UV32</accession>
<dbReference type="InterPro" id="IPR051531">
    <property type="entry name" value="N-acetyltransferase"/>
</dbReference>
<dbReference type="Pfam" id="PF13302">
    <property type="entry name" value="Acetyltransf_3"/>
    <property type="match status" value="1"/>
</dbReference>
<comment type="similarity">
    <text evidence="3">Belongs to the acetyltransferase family. RimJ subfamily.</text>
</comment>
<dbReference type="PANTHER" id="PTHR43792">
    <property type="entry name" value="GNAT FAMILY, PUTATIVE (AFU_ORTHOLOGUE AFUA_3G00765)-RELATED-RELATED"/>
    <property type="match status" value="1"/>
</dbReference>
<dbReference type="AlphaFoldDB" id="A0A937UV32"/>
<keyword evidence="6" id="KW-1185">Reference proteome</keyword>
<evidence type="ECO:0000313" key="6">
    <source>
        <dbReference type="Proteomes" id="UP000604475"/>
    </source>
</evidence>
<dbReference type="InterPro" id="IPR016181">
    <property type="entry name" value="Acyl_CoA_acyltransferase"/>
</dbReference>
<feature type="non-terminal residue" evidence="5">
    <location>
        <position position="166"/>
    </location>
</feature>
<dbReference type="Proteomes" id="UP000604475">
    <property type="component" value="Unassembled WGS sequence"/>
</dbReference>
<dbReference type="InterPro" id="IPR000182">
    <property type="entry name" value="GNAT_dom"/>
</dbReference>
<evidence type="ECO:0000256" key="1">
    <source>
        <dbReference type="ARBA" id="ARBA00022679"/>
    </source>
</evidence>
<reference evidence="5" key="1">
    <citation type="submission" date="2020-12" db="EMBL/GenBank/DDBJ databases">
        <title>Genomic characterization of non-nitrogen-fixing Frankia strains.</title>
        <authorList>
            <person name="Carlos-Shanley C."/>
            <person name="Guerra T."/>
            <person name="Hahn D."/>
        </authorList>
    </citation>
    <scope>NUCLEOTIDE SEQUENCE</scope>
    <source>
        <strain evidence="5">CN6</strain>
    </source>
</reference>